<comment type="caution">
    <text evidence="3">The sequence shown here is derived from an EMBL/GenBank/DDBJ whole genome shotgun (WGS) entry which is preliminary data.</text>
</comment>
<keyword evidence="1" id="KW-0175">Coiled coil</keyword>
<protein>
    <submittedName>
        <fullName evidence="3">Uncharacterized protein</fullName>
    </submittedName>
</protein>
<name>A0ABV4T8E0_9EURY</name>
<feature type="coiled-coil region" evidence="1">
    <location>
        <begin position="159"/>
        <end position="235"/>
    </location>
</feature>
<feature type="transmembrane region" description="Helical" evidence="2">
    <location>
        <begin position="250"/>
        <end position="269"/>
    </location>
</feature>
<accession>A0ABV4T8E0</accession>
<evidence type="ECO:0000313" key="4">
    <source>
        <dbReference type="Proteomes" id="UP001571980"/>
    </source>
</evidence>
<reference evidence="3 4" key="1">
    <citation type="submission" date="2023-03" db="EMBL/GenBank/DDBJ databases">
        <title>Speciation in Pyrococcus: adaptation to high temperature as a mechanism.</title>
        <authorList>
            <person name="Gu J."/>
        </authorList>
    </citation>
    <scope>NUCLEOTIDE SEQUENCE [LARGE SCALE GENOMIC DNA]</scope>
    <source>
        <strain evidence="3 4">LMOA34</strain>
    </source>
</reference>
<evidence type="ECO:0000313" key="3">
    <source>
        <dbReference type="EMBL" id="MFA4805407.1"/>
    </source>
</evidence>
<keyword evidence="2" id="KW-1133">Transmembrane helix</keyword>
<feature type="coiled-coil region" evidence="1">
    <location>
        <begin position="355"/>
        <end position="382"/>
    </location>
</feature>
<organism evidence="3 4">
    <name type="scientific">Pyrococcus kukulkanii</name>
    <dbReference type="NCBI Taxonomy" id="1609559"/>
    <lineage>
        <taxon>Archaea</taxon>
        <taxon>Methanobacteriati</taxon>
        <taxon>Methanobacteriota</taxon>
        <taxon>Thermococci</taxon>
        <taxon>Thermococcales</taxon>
        <taxon>Thermococcaceae</taxon>
        <taxon>Pyrococcus</taxon>
    </lineage>
</organism>
<evidence type="ECO:0000256" key="2">
    <source>
        <dbReference type="SAM" id="Phobius"/>
    </source>
</evidence>
<evidence type="ECO:0000256" key="1">
    <source>
        <dbReference type="SAM" id="Coils"/>
    </source>
</evidence>
<proteinExistence type="predicted"/>
<keyword evidence="2" id="KW-0812">Transmembrane</keyword>
<gene>
    <name evidence="3" type="ORF">P8X34_11785</name>
</gene>
<dbReference type="Proteomes" id="UP001571980">
    <property type="component" value="Unassembled WGS sequence"/>
</dbReference>
<sequence length="383" mass="44727">MRKLLFSILVLAITLPAALAFESIVPIGKSILIYDNNTLIYNITLDVSLEDSKVYAIVKNADGKTVTIAPIEWQVLKIGNISIVGTDRKDNETIKLYISTPQNSTYRVILPWLQEKSKGNVTNTTTPTPRNVTTNITAPRNITNITQITIPENITCNSIEECNRIIANLTEQLKKLKEERDELLRQIQYLQQQLNMTQTEKKQLEEQIRILQKALEEKNRKIRELEQIIEELEKEKWSWETFKEKSEEQYLLWTPYVFPLVLGGLVVYYRRYKRMRKYMKVQIDYKARELKEELLSEYLKRDLLKAKIETIVDDPNLLVILRTIIPQITGSQEITKGDILNIDIEEVAELAKKKFLLKENRVEYLKKKLAELKEKIKEEMGDV</sequence>
<dbReference type="EMBL" id="JARRIG010000008">
    <property type="protein sequence ID" value="MFA4805407.1"/>
    <property type="molecule type" value="Genomic_DNA"/>
</dbReference>
<keyword evidence="2" id="KW-0472">Membrane</keyword>
<keyword evidence="4" id="KW-1185">Reference proteome</keyword>
<dbReference type="RefSeq" id="WP_372824980.1">
    <property type="nucleotide sequence ID" value="NZ_JARRIF010000001.1"/>
</dbReference>